<feature type="non-terminal residue" evidence="2">
    <location>
        <position position="308"/>
    </location>
</feature>
<feature type="compositionally biased region" description="Polar residues" evidence="1">
    <location>
        <begin position="118"/>
        <end position="127"/>
    </location>
</feature>
<evidence type="ECO:0000313" key="3">
    <source>
        <dbReference type="Proteomes" id="UP000284842"/>
    </source>
</evidence>
<name>A0A409YEX2_9AGAR</name>
<reference evidence="2 3" key="1">
    <citation type="journal article" date="2018" name="Evol. Lett.">
        <title>Horizontal gene cluster transfer increased hallucinogenic mushroom diversity.</title>
        <authorList>
            <person name="Reynolds H.T."/>
            <person name="Vijayakumar V."/>
            <person name="Gluck-Thaler E."/>
            <person name="Korotkin H.B."/>
            <person name="Matheny P.B."/>
            <person name="Slot J.C."/>
        </authorList>
    </citation>
    <scope>NUCLEOTIDE SEQUENCE [LARGE SCALE GENOMIC DNA]</scope>
    <source>
        <strain evidence="2 3">2629</strain>
    </source>
</reference>
<dbReference type="InParanoid" id="A0A409YEX2"/>
<dbReference type="AlphaFoldDB" id="A0A409YEX2"/>
<proteinExistence type="predicted"/>
<evidence type="ECO:0000313" key="2">
    <source>
        <dbReference type="EMBL" id="PPR01567.1"/>
    </source>
</evidence>
<organism evidence="2 3">
    <name type="scientific">Panaeolus cyanescens</name>
    <dbReference type="NCBI Taxonomy" id="181874"/>
    <lineage>
        <taxon>Eukaryota</taxon>
        <taxon>Fungi</taxon>
        <taxon>Dikarya</taxon>
        <taxon>Basidiomycota</taxon>
        <taxon>Agaricomycotina</taxon>
        <taxon>Agaricomycetes</taxon>
        <taxon>Agaricomycetidae</taxon>
        <taxon>Agaricales</taxon>
        <taxon>Agaricineae</taxon>
        <taxon>Galeropsidaceae</taxon>
        <taxon>Panaeolus</taxon>
    </lineage>
</organism>
<dbReference type="EMBL" id="NHTK01001237">
    <property type="protein sequence ID" value="PPR01567.1"/>
    <property type="molecule type" value="Genomic_DNA"/>
</dbReference>
<keyword evidence="3" id="KW-1185">Reference proteome</keyword>
<dbReference type="Proteomes" id="UP000284842">
    <property type="component" value="Unassembled WGS sequence"/>
</dbReference>
<feature type="region of interest" description="Disordered" evidence="1">
    <location>
        <begin position="118"/>
        <end position="137"/>
    </location>
</feature>
<comment type="caution">
    <text evidence="2">The sequence shown here is derived from an EMBL/GenBank/DDBJ whole genome shotgun (WGS) entry which is preliminary data.</text>
</comment>
<gene>
    <name evidence="2" type="ORF">CVT24_005862</name>
</gene>
<feature type="compositionally biased region" description="Polar residues" evidence="1">
    <location>
        <begin position="243"/>
        <end position="260"/>
    </location>
</feature>
<accession>A0A409YEX2</accession>
<feature type="region of interest" description="Disordered" evidence="1">
    <location>
        <begin position="243"/>
        <end position="308"/>
    </location>
</feature>
<evidence type="ECO:0000256" key="1">
    <source>
        <dbReference type="SAM" id="MobiDB-lite"/>
    </source>
</evidence>
<sequence length="308" mass="33152">MEAVERTDSIASVLSMHAQAWQVEASRAEPDAGVTIALQDHSKVNDNGCILMKNSSESHVLRMEPVQSTNSLGNELSMDNQGLCSTGESPVDQILSSQVPRKELVVKEGSDANVWSMNGQQPFSTGESPVDQRPTSRVPRMEVVMRENSVGDIFSMDGQDFSASADDTRMEFAAKNNSVTSIFSMHSLQYPSSRPTGIEAVARTSSVDSIFSLDGQAFASAEDTPADLSQVQTMDLAMKSNPVTSISSMHSPQNPATGDSDSPVDQRPLPHALRMEVVMRESSTGNIFSMEGQDSPASADDTRMELAA</sequence>
<protein>
    <submittedName>
        <fullName evidence="2">Uncharacterized protein</fullName>
    </submittedName>
</protein>